<sequence>MQRDDAPFTPSGVEQMSQTFLHDYTHVQLPDLSNKRIHTVVEMQKDEVALGEDLLHAYPDSLSLDALILVTYAHMLGLYCGATDVLIGLATSDDVVSPFRLQWNEHTTWSTAIEAARIAIHQSRDHQIPLVVLRQALGLHPTQCPFVAFFRPSGALGHTSHLTYPLLLQAEGGLLSLQSSSLRFSPSVSSILLRQVVTLATGTLGDSERKLATPSRFSGDLAAVVEALPADERSSYYSHIALVRIATDYLLPYVNSTPNATAVQWYPALSSLTGTAASSESLSYHDLHCSANQFARFLVGRGLCPGDRVAICMDRNPVFHTVMFGILRAGGCYVPIDPELPTERKLFIAKDSGAKFVVISSQTQPPALFGELSVDVADVSVKSATASMDDADLNSVPPESLAYMLYTSGTTGNPKGCLLTHNGLSEAILALSSFAADVKMNLREGRYLAIASIAFDVHIAEIFVPLALGMTLVCARRAELLENLPQHISCLGITHVGIVPSLIDATMCTVEQDPVAEEIKLRYIASGGEKISDSILDKWADHSKVRLANFYGPSEVTIGCCARFMDSSTPKGNIGRPFANVSSYVVDSNLNILPRGCVGELVVAGPLVGRGYHGRHDLTSEAFLTWPHPGSWAYRTGDLVRMMPDGALEIIGRTDTQIKLRGVRIEAEGISAVLRNAAQSGCGFQLDAETRLSAHPSIGSGNTHQLISFVAWDSQVTVATRRTIKPRIIPFEDKLLQILRVACERELASYMRPAHIIPLSWLPLNPNGKVDSKALDSVFREIGFDTLVSIGHGAYAGPDKSSSSSSIRQKLMSLVEQRVKGPPIDSQASLFAYGMDSLSLAQLASDIRKTFTVPISVAEIMHRPTIDAISTLLQILPTSNPLSNKFIQTFSEEWLPVVQESIPHLSVERILPPFPLQEGVLYHADSHPASCVQHVIMSISNNTSLSRVRNAWETTMKKLDVLRTVFFFGKQLVQAILAPLSCQLPWVEKWTSCEDEDSFNMFFFTQEAPSLARQINNATLTTPLFRLTVYPKSDGHRVVLSIHHALFDGISLPLILQFVEDELLERSHSPMCSAEQLLEYVYSANTDAAREFWVAKFSGLDWSTQRSINLQPPSQIRRKAVPLVTSLSTLSELLVPHEVTLQSALTCTFASLLAQHVRHNDDVAFGVIRSGRLLPVEGIEHAIYPTLTVLPTRVCLNTRGYLLRTQADISAAVQFEQFSLSQVQKWLRRDGALLDTLFAVTVKDDTVFDLWDILRSDLPEPDFPLSVEILLDVANNTLVVQSAHYECGSLAVSVDNILDQFEAVLLGILNWEEPHLSPIVAPDVDPVPAARALDDVDDEASEGLDIKDLRSLQATVSQFLGVPPERIFPSTSFISIGLDSIRSVGLSKALRQNGYPVTAADIMKHPSLQRLSNLCGRSSRRLIQEGIDQSIRFMHDKCEKLKTFIDLSAYKLSVDDEIKLFPTTALQAGMLSQTVATSGILYFHAFVLVLDPKTNMSLLHKAWNDAVHHFDILRTTFHYIADVGAWIQLLHSVTRLDWQDYIPKTSDRLQDTIEGLISLLKPVNESAFRTPSVHLRLLRSDSDGLHLVLLMHHALYDGLAVANLFQHVERIYQENEVTRPAQFFDFLPCMLFQQHSATAYWTQRLQNYRPAPLPRNISVSPKAITASRLVLIQRQELVQLVNDNAVTLQCLGQAMWAKFIASLTSSFDVVFGHVVSGRIFDDSEGIVGPMLNTVPCRIQFSPHMNNRDLLCSIHQANVNALQWQHVSLRAVQKEMQLQSLCSSLFLFQPRTSPLHSELWALRDSEEFNAQIQYPLNVEFNEVDSGFLIHLACLSDVMDDQTLCNALTELDELLNDLVFSPDHPATPAIPAVGGVRIVHGTDPTPESNNDPHIPPELMNVLASVAHCPAEKLHPSQSLAGVGIDSITAISLSAKCRQAGLAISVGDIISSRFIGELVPKINATDTGTMTPQQSSSLLKVSSEECQAIIQRFPERRRSQIIAVSPATEGMKWLIGAWQGSQHSRFQHVFAYRLNPSVDIDRLRQAWRAFLAYHPILRSTFASAPGHVDPRLVTFAAEGVEMNLREEIIQDSLDDLLVLAERMKTIVSSPTRVTSPQAKGIIIASSSNRYLLIRMHHFQYDAFSLRLLLDDLSAMYNGLTPRSTADPLAFLAACAPSSTNILAQRSYWQSAMPIPFVPTYFPSLITGTSLPMSPGRTLVTVKSVVPGVISLKGKAQEVDLPLHTILLASWASVQARYSSTDHATFGLWHAGRTGPAVDTSRLAVPCMNVLPIHVAILDDLLQVAHNLQEDLYKRTPVIQQSSLQNVNDWVAEGNPLTNVFVNVFETAREASTENALLSFVELDHAIPEAPPVLEESVVDPLPITKLIQDDVMVDIVINEELDAVTMSVESAPTVLDGTHALEVIQVWAAMVRRCLS</sequence>
<proteinExistence type="predicted"/>
<evidence type="ECO:0000256" key="1">
    <source>
        <dbReference type="ARBA" id="ARBA00022450"/>
    </source>
</evidence>
<dbReference type="Gene3D" id="3.40.50.12780">
    <property type="entry name" value="N-terminal domain of ligase-like"/>
    <property type="match status" value="1"/>
</dbReference>
<protein>
    <recommendedName>
        <fullName evidence="5">Carrier domain-containing protein</fullName>
    </recommendedName>
</protein>
<dbReference type="GO" id="GO:0005737">
    <property type="term" value="C:cytoplasm"/>
    <property type="evidence" value="ECO:0007669"/>
    <property type="project" value="TreeGrafter"/>
</dbReference>
<feature type="domain" description="Carrier" evidence="5">
    <location>
        <begin position="1890"/>
        <end position="1963"/>
    </location>
</feature>
<dbReference type="Gene3D" id="1.10.1200.10">
    <property type="entry name" value="ACP-like"/>
    <property type="match status" value="3"/>
</dbReference>
<keyword evidence="4" id="KW-0511">Multifunctional enzyme</keyword>
<reference evidence="7" key="2">
    <citation type="submission" date="2015-01" db="EMBL/GenBank/DDBJ databases">
        <title>Evolutionary Origins and Diversification of the Mycorrhizal Mutualists.</title>
        <authorList>
            <consortium name="DOE Joint Genome Institute"/>
            <consortium name="Mycorrhizal Genomics Consortium"/>
            <person name="Kohler A."/>
            <person name="Kuo A."/>
            <person name="Nagy L.G."/>
            <person name="Floudas D."/>
            <person name="Copeland A."/>
            <person name="Barry K.W."/>
            <person name="Cichocki N."/>
            <person name="Veneault-Fourrey C."/>
            <person name="LaButti K."/>
            <person name="Lindquist E.A."/>
            <person name="Lipzen A."/>
            <person name="Lundell T."/>
            <person name="Morin E."/>
            <person name="Murat C."/>
            <person name="Riley R."/>
            <person name="Ohm R."/>
            <person name="Sun H."/>
            <person name="Tunlid A."/>
            <person name="Henrissat B."/>
            <person name="Grigoriev I.V."/>
            <person name="Hibbett D.S."/>
            <person name="Martin F."/>
        </authorList>
    </citation>
    <scope>NUCLEOTIDE SEQUENCE [LARGE SCALE GENOMIC DNA]</scope>
    <source>
        <strain evidence="7">Ve08.2h10</strain>
    </source>
</reference>
<dbReference type="PANTHER" id="PTHR45527">
    <property type="entry name" value="NONRIBOSOMAL PEPTIDE SYNTHETASE"/>
    <property type="match status" value="1"/>
</dbReference>
<keyword evidence="1" id="KW-0596">Phosphopantetheine</keyword>
<evidence type="ECO:0000256" key="3">
    <source>
        <dbReference type="ARBA" id="ARBA00022598"/>
    </source>
</evidence>
<dbReference type="SUPFAM" id="SSF52777">
    <property type="entry name" value="CoA-dependent acyltransferases"/>
    <property type="match status" value="6"/>
</dbReference>
<dbReference type="InterPro" id="IPR036736">
    <property type="entry name" value="ACP-like_sf"/>
</dbReference>
<dbReference type="GO" id="GO:0044550">
    <property type="term" value="P:secondary metabolite biosynthetic process"/>
    <property type="evidence" value="ECO:0007669"/>
    <property type="project" value="TreeGrafter"/>
</dbReference>
<dbReference type="SUPFAM" id="SSF47336">
    <property type="entry name" value="ACP-like"/>
    <property type="match status" value="3"/>
</dbReference>
<dbReference type="Proteomes" id="UP000054538">
    <property type="component" value="Unassembled WGS sequence"/>
</dbReference>
<dbReference type="GO" id="GO:0016874">
    <property type="term" value="F:ligase activity"/>
    <property type="evidence" value="ECO:0007669"/>
    <property type="project" value="UniProtKB-KW"/>
</dbReference>
<dbReference type="Gene3D" id="3.30.300.30">
    <property type="match status" value="1"/>
</dbReference>
<dbReference type="InterPro" id="IPR020845">
    <property type="entry name" value="AMP-binding_CS"/>
</dbReference>
<accession>A0A0D0EA35</accession>
<evidence type="ECO:0000256" key="4">
    <source>
        <dbReference type="ARBA" id="ARBA00023268"/>
    </source>
</evidence>
<dbReference type="Pfam" id="PF00668">
    <property type="entry name" value="Condensation"/>
    <property type="match status" value="3"/>
</dbReference>
<organism evidence="6 7">
    <name type="scientific">Paxillus rubicundulus Ve08.2h10</name>
    <dbReference type="NCBI Taxonomy" id="930991"/>
    <lineage>
        <taxon>Eukaryota</taxon>
        <taxon>Fungi</taxon>
        <taxon>Dikarya</taxon>
        <taxon>Basidiomycota</taxon>
        <taxon>Agaricomycotina</taxon>
        <taxon>Agaricomycetes</taxon>
        <taxon>Agaricomycetidae</taxon>
        <taxon>Boletales</taxon>
        <taxon>Paxilineae</taxon>
        <taxon>Paxillaceae</taxon>
        <taxon>Paxillus</taxon>
    </lineage>
</organism>
<keyword evidence="3" id="KW-0436">Ligase</keyword>
<dbReference type="EMBL" id="KN824992">
    <property type="protein sequence ID" value="KIK96320.1"/>
    <property type="molecule type" value="Genomic_DNA"/>
</dbReference>
<dbReference type="HOGENOM" id="CLU_000092_0_0_1"/>
<dbReference type="InterPro" id="IPR023213">
    <property type="entry name" value="CAT-like_dom_sf"/>
</dbReference>
<keyword evidence="7" id="KW-1185">Reference proteome</keyword>
<dbReference type="InterPro" id="IPR020806">
    <property type="entry name" value="PKS_PP-bd"/>
</dbReference>
<dbReference type="SUPFAM" id="SSF56801">
    <property type="entry name" value="Acetyl-CoA synthetase-like"/>
    <property type="match status" value="1"/>
</dbReference>
<keyword evidence="2" id="KW-0597">Phosphoprotein</keyword>
<dbReference type="NCBIfam" id="TIGR01733">
    <property type="entry name" value="AA-adenyl-dom"/>
    <property type="match status" value="1"/>
</dbReference>
<feature type="domain" description="Carrier" evidence="5">
    <location>
        <begin position="1343"/>
        <end position="1419"/>
    </location>
</feature>
<dbReference type="STRING" id="930991.A0A0D0EA35"/>
<dbReference type="InterPro" id="IPR045851">
    <property type="entry name" value="AMP-bd_C_sf"/>
</dbReference>
<evidence type="ECO:0000259" key="5">
    <source>
        <dbReference type="PROSITE" id="PS50075"/>
    </source>
</evidence>
<dbReference type="Pfam" id="PF00501">
    <property type="entry name" value="AMP-binding"/>
    <property type="match status" value="1"/>
</dbReference>
<dbReference type="Gene3D" id="3.30.559.30">
    <property type="entry name" value="Nonribosomal peptide synthetase, condensation domain"/>
    <property type="match status" value="4"/>
</dbReference>
<dbReference type="InterPro" id="IPR009081">
    <property type="entry name" value="PP-bd_ACP"/>
</dbReference>
<dbReference type="InterPro" id="IPR000873">
    <property type="entry name" value="AMP-dep_synth/lig_dom"/>
</dbReference>
<dbReference type="SMART" id="SM01294">
    <property type="entry name" value="PKS_PP_betabranch"/>
    <property type="match status" value="1"/>
</dbReference>
<dbReference type="CDD" id="cd05930">
    <property type="entry name" value="A_NRPS"/>
    <property type="match status" value="1"/>
</dbReference>
<dbReference type="GO" id="GO:0031177">
    <property type="term" value="F:phosphopantetheine binding"/>
    <property type="evidence" value="ECO:0007669"/>
    <property type="project" value="InterPro"/>
</dbReference>
<dbReference type="InterPro" id="IPR006162">
    <property type="entry name" value="Ppantetheine_attach_site"/>
</dbReference>
<dbReference type="OrthoDB" id="408177at2759"/>
<dbReference type="InterPro" id="IPR042099">
    <property type="entry name" value="ANL_N_sf"/>
</dbReference>
<dbReference type="Gene3D" id="3.30.559.10">
    <property type="entry name" value="Chloramphenicol acetyltransferase-like domain"/>
    <property type="match status" value="3"/>
</dbReference>
<dbReference type="SMART" id="SM00823">
    <property type="entry name" value="PKS_PP"/>
    <property type="match status" value="2"/>
</dbReference>
<gene>
    <name evidence="6" type="ORF">PAXRUDRAFT_317008</name>
</gene>
<evidence type="ECO:0000313" key="7">
    <source>
        <dbReference type="Proteomes" id="UP000054538"/>
    </source>
</evidence>
<dbReference type="GO" id="GO:0043041">
    <property type="term" value="P:amino acid activation for nonribosomal peptide biosynthetic process"/>
    <property type="evidence" value="ECO:0007669"/>
    <property type="project" value="TreeGrafter"/>
</dbReference>
<dbReference type="PROSITE" id="PS50075">
    <property type="entry name" value="CARRIER"/>
    <property type="match status" value="3"/>
</dbReference>
<dbReference type="InterPro" id="IPR010071">
    <property type="entry name" value="AA_adenyl_dom"/>
</dbReference>
<feature type="domain" description="Carrier" evidence="5">
    <location>
        <begin position="802"/>
        <end position="877"/>
    </location>
</feature>
<dbReference type="PROSITE" id="PS00455">
    <property type="entry name" value="AMP_BINDING"/>
    <property type="match status" value="1"/>
</dbReference>
<reference evidence="6 7" key="1">
    <citation type="submission" date="2014-04" db="EMBL/GenBank/DDBJ databases">
        <authorList>
            <consortium name="DOE Joint Genome Institute"/>
            <person name="Kuo A."/>
            <person name="Kohler A."/>
            <person name="Jargeat P."/>
            <person name="Nagy L.G."/>
            <person name="Floudas D."/>
            <person name="Copeland A."/>
            <person name="Barry K.W."/>
            <person name="Cichocki N."/>
            <person name="Veneault-Fourrey C."/>
            <person name="LaButti K."/>
            <person name="Lindquist E.A."/>
            <person name="Lipzen A."/>
            <person name="Lundell T."/>
            <person name="Morin E."/>
            <person name="Murat C."/>
            <person name="Sun H."/>
            <person name="Tunlid A."/>
            <person name="Henrissat B."/>
            <person name="Grigoriev I.V."/>
            <person name="Hibbett D.S."/>
            <person name="Martin F."/>
            <person name="Nordberg H.P."/>
            <person name="Cantor M.N."/>
            <person name="Hua S.X."/>
        </authorList>
    </citation>
    <scope>NUCLEOTIDE SEQUENCE [LARGE SCALE GENOMIC DNA]</scope>
    <source>
        <strain evidence="6 7">Ve08.2h10</strain>
    </source>
</reference>
<evidence type="ECO:0000256" key="2">
    <source>
        <dbReference type="ARBA" id="ARBA00022553"/>
    </source>
</evidence>
<evidence type="ECO:0000313" key="6">
    <source>
        <dbReference type="EMBL" id="KIK96320.1"/>
    </source>
</evidence>
<dbReference type="Pfam" id="PF00550">
    <property type="entry name" value="PP-binding"/>
    <property type="match status" value="3"/>
</dbReference>
<dbReference type="PROSITE" id="PS00012">
    <property type="entry name" value="PHOSPHOPANTETHEINE"/>
    <property type="match status" value="2"/>
</dbReference>
<dbReference type="InParanoid" id="A0A0D0EA35"/>
<dbReference type="PANTHER" id="PTHR45527:SF1">
    <property type="entry name" value="FATTY ACID SYNTHASE"/>
    <property type="match status" value="1"/>
</dbReference>
<name>A0A0D0EA35_9AGAM</name>
<dbReference type="InterPro" id="IPR001242">
    <property type="entry name" value="Condensation_dom"/>
</dbReference>